<evidence type="ECO:0000313" key="1">
    <source>
        <dbReference type="EMBL" id="SFR40573.1"/>
    </source>
</evidence>
<name>A0A1I6GED5_9RHOB</name>
<accession>A0A1I6GED5</accession>
<organism evidence="1 2">
    <name type="scientific">Yoonia tamlensis</name>
    <dbReference type="NCBI Taxonomy" id="390270"/>
    <lineage>
        <taxon>Bacteria</taxon>
        <taxon>Pseudomonadati</taxon>
        <taxon>Pseudomonadota</taxon>
        <taxon>Alphaproteobacteria</taxon>
        <taxon>Rhodobacterales</taxon>
        <taxon>Paracoccaceae</taxon>
        <taxon>Yoonia</taxon>
    </lineage>
</organism>
<dbReference type="STRING" id="390270.SAMN04488005_1521"/>
<gene>
    <name evidence="1" type="ORF">SAMN04488005_1521</name>
</gene>
<dbReference type="OrthoDB" id="7778116at2"/>
<evidence type="ECO:0000313" key="2">
    <source>
        <dbReference type="Proteomes" id="UP000199478"/>
    </source>
</evidence>
<dbReference type="Proteomes" id="UP000199478">
    <property type="component" value="Unassembled WGS sequence"/>
</dbReference>
<dbReference type="EMBL" id="FOYP01000001">
    <property type="protein sequence ID" value="SFR40573.1"/>
    <property type="molecule type" value="Genomic_DNA"/>
</dbReference>
<sequence length="195" mass="21240">MDSTQQADGEKRVDMILIQPLQRRGLAKPGSLTKLQFDEMVKDLCARLAYMTEPNLMALEEQAASNPAGKDRDRFPIANRILEWAGQIQPPSDEASPLIRAVFAAQLGADALVGGWAPELLAELKKSRRWPNAYVITQIKQAAGDSVTRLTRCDEALARGDALSSDVSGWRARRLAALRKCRDIAALGQSGGVDA</sequence>
<proteinExistence type="predicted"/>
<keyword evidence="2" id="KW-1185">Reference proteome</keyword>
<dbReference type="RefSeq" id="WP_090198421.1">
    <property type="nucleotide sequence ID" value="NZ_FOYP01000001.1"/>
</dbReference>
<dbReference type="AlphaFoldDB" id="A0A1I6GED5"/>
<reference evidence="2" key="1">
    <citation type="submission" date="2016-10" db="EMBL/GenBank/DDBJ databases">
        <authorList>
            <person name="Varghese N."/>
            <person name="Submissions S."/>
        </authorList>
    </citation>
    <scope>NUCLEOTIDE SEQUENCE [LARGE SCALE GENOMIC DNA]</scope>
    <source>
        <strain evidence="2">DSM 26879</strain>
    </source>
</reference>
<protein>
    <submittedName>
        <fullName evidence="1">Uncharacterized protein</fullName>
    </submittedName>
</protein>